<feature type="signal peptide" evidence="1">
    <location>
        <begin position="1"/>
        <end position="24"/>
    </location>
</feature>
<keyword evidence="1" id="KW-0732">Signal</keyword>
<dbReference type="InterPro" id="IPR026444">
    <property type="entry name" value="Secre_tail"/>
</dbReference>
<dbReference type="RefSeq" id="WP_046375483.1">
    <property type="nucleotide sequence ID" value="NZ_CP010429.1"/>
</dbReference>
<reference evidence="2 3" key="1">
    <citation type="journal article" date="2014" name="Curr. Microbiol.">
        <title>Spirosoma radiotolerans sp. nov., a gamma-radiation-resistant bacterium isolated from gamma ray-irradiated soil.</title>
        <authorList>
            <person name="Lee J.J."/>
            <person name="Srinivasan S."/>
            <person name="Lim S."/>
            <person name="Joe M."/>
            <person name="Im S."/>
            <person name="Bae S.I."/>
            <person name="Park K.R."/>
            <person name="Han J.H."/>
            <person name="Park S.H."/>
            <person name="Joo B.M."/>
            <person name="Park S.J."/>
            <person name="Kim M.K."/>
        </authorList>
    </citation>
    <scope>NUCLEOTIDE SEQUENCE [LARGE SCALE GENOMIC DNA]</scope>
    <source>
        <strain evidence="2 3">DG5A</strain>
    </source>
</reference>
<feature type="chain" id="PRO_5002416809" description="Secretion system C-terminal sorting domain-containing protein" evidence="1">
    <location>
        <begin position="25"/>
        <end position="132"/>
    </location>
</feature>
<evidence type="ECO:0000313" key="3">
    <source>
        <dbReference type="Proteomes" id="UP000033054"/>
    </source>
</evidence>
<dbReference type="AlphaFoldDB" id="A0A0E3ZRQ7"/>
<dbReference type="EMBL" id="CP010429">
    <property type="protein sequence ID" value="AKD53889.1"/>
    <property type="molecule type" value="Genomic_DNA"/>
</dbReference>
<protein>
    <recommendedName>
        <fullName evidence="4">Secretion system C-terminal sorting domain-containing protein</fullName>
    </recommendedName>
</protein>
<proteinExistence type="predicted"/>
<dbReference type="PATRIC" id="fig|1379870.5.peg.490"/>
<gene>
    <name evidence="2" type="ORF">SD10_02190</name>
</gene>
<name>A0A0E3ZRQ7_9BACT</name>
<dbReference type="OrthoDB" id="961604at2"/>
<accession>A0A0E3ZRQ7</accession>
<evidence type="ECO:0008006" key="4">
    <source>
        <dbReference type="Google" id="ProtNLM"/>
    </source>
</evidence>
<evidence type="ECO:0000256" key="1">
    <source>
        <dbReference type="SAM" id="SignalP"/>
    </source>
</evidence>
<dbReference type="Proteomes" id="UP000033054">
    <property type="component" value="Chromosome"/>
</dbReference>
<organism evidence="2 3">
    <name type="scientific">Spirosoma radiotolerans</name>
    <dbReference type="NCBI Taxonomy" id="1379870"/>
    <lineage>
        <taxon>Bacteria</taxon>
        <taxon>Pseudomonadati</taxon>
        <taxon>Bacteroidota</taxon>
        <taxon>Cytophagia</taxon>
        <taxon>Cytophagales</taxon>
        <taxon>Cytophagaceae</taxon>
        <taxon>Spirosoma</taxon>
    </lineage>
</organism>
<keyword evidence="3" id="KW-1185">Reference proteome</keyword>
<dbReference type="NCBIfam" id="TIGR04183">
    <property type="entry name" value="Por_Secre_tail"/>
    <property type="match status" value="1"/>
</dbReference>
<dbReference type="KEGG" id="srd:SD10_02190"/>
<evidence type="ECO:0000313" key="2">
    <source>
        <dbReference type="EMBL" id="AKD53889.1"/>
    </source>
</evidence>
<sequence length="132" mass="13843">MKALINPLVIAFALTLATFSASLANTNPGGRPATVASYKTGMYTTAEGKLQIAVDKEATGAVDIQLVNADGKVLFAQRVAKKETIARLRLTLSDLPDGAYQVRVSNGVDTTTHSVTLSTNQPSAPSRLVAIN</sequence>
<dbReference type="HOGENOM" id="CLU_153762_0_0_10"/>